<evidence type="ECO:0000259" key="4">
    <source>
        <dbReference type="PROSITE" id="PS51071"/>
    </source>
</evidence>
<dbReference type="PROSITE" id="PS51464">
    <property type="entry name" value="SIS"/>
    <property type="match status" value="1"/>
</dbReference>
<organism evidence="6 7">
    <name type="scientific">Sinobaca qinghaiensis</name>
    <dbReference type="NCBI Taxonomy" id="342944"/>
    <lineage>
        <taxon>Bacteria</taxon>
        <taxon>Bacillati</taxon>
        <taxon>Bacillota</taxon>
        <taxon>Bacilli</taxon>
        <taxon>Bacillales</taxon>
        <taxon>Sporolactobacillaceae</taxon>
        <taxon>Sinobaca</taxon>
    </lineage>
</organism>
<evidence type="ECO:0000256" key="1">
    <source>
        <dbReference type="ARBA" id="ARBA00023015"/>
    </source>
</evidence>
<gene>
    <name evidence="6" type="ORF">ATL39_0324</name>
</gene>
<dbReference type="RefSeq" id="WP_120191530.1">
    <property type="nucleotide sequence ID" value="NZ_RAPK01000006.1"/>
</dbReference>
<comment type="caution">
    <text evidence="6">The sequence shown here is derived from an EMBL/GenBank/DDBJ whole genome shotgun (WGS) entry which is preliminary data.</text>
</comment>
<proteinExistence type="predicted"/>
<dbReference type="PANTHER" id="PTHR30514:SF10">
    <property type="entry name" value="MURR_RPIR FAMILY TRANSCRIPTIONAL REGULATOR"/>
    <property type="match status" value="1"/>
</dbReference>
<dbReference type="Gene3D" id="3.40.50.10490">
    <property type="entry name" value="Glucose-6-phosphate isomerase like protein, domain 1"/>
    <property type="match status" value="1"/>
</dbReference>
<dbReference type="Pfam" id="PF01380">
    <property type="entry name" value="SIS"/>
    <property type="match status" value="1"/>
</dbReference>
<dbReference type="InterPro" id="IPR035472">
    <property type="entry name" value="RpiR-like_SIS"/>
</dbReference>
<dbReference type="Pfam" id="PF01418">
    <property type="entry name" value="HTH_6"/>
    <property type="match status" value="1"/>
</dbReference>
<dbReference type="GO" id="GO:1901135">
    <property type="term" value="P:carbohydrate derivative metabolic process"/>
    <property type="evidence" value="ECO:0007669"/>
    <property type="project" value="InterPro"/>
</dbReference>
<accession>A0A419V7S5</accession>
<dbReference type="GO" id="GO:0003700">
    <property type="term" value="F:DNA-binding transcription factor activity"/>
    <property type="evidence" value="ECO:0007669"/>
    <property type="project" value="InterPro"/>
</dbReference>
<protein>
    <submittedName>
        <fullName evidence="6">RpiR family transcriptional regulator</fullName>
    </submittedName>
</protein>
<dbReference type="GO" id="GO:0003677">
    <property type="term" value="F:DNA binding"/>
    <property type="evidence" value="ECO:0007669"/>
    <property type="project" value="UniProtKB-KW"/>
</dbReference>
<feature type="domain" description="SIS" evidence="5">
    <location>
        <begin position="127"/>
        <end position="267"/>
    </location>
</feature>
<dbReference type="OrthoDB" id="3684496at2"/>
<dbReference type="InterPro" id="IPR000281">
    <property type="entry name" value="HTH_RpiR"/>
</dbReference>
<dbReference type="EMBL" id="RAPK01000006">
    <property type="protein sequence ID" value="RKD76112.1"/>
    <property type="molecule type" value="Genomic_DNA"/>
</dbReference>
<dbReference type="InterPro" id="IPR047640">
    <property type="entry name" value="RpiR-like"/>
</dbReference>
<dbReference type="InterPro" id="IPR001347">
    <property type="entry name" value="SIS_dom"/>
</dbReference>
<evidence type="ECO:0000259" key="5">
    <source>
        <dbReference type="PROSITE" id="PS51464"/>
    </source>
</evidence>
<evidence type="ECO:0000256" key="3">
    <source>
        <dbReference type="ARBA" id="ARBA00023163"/>
    </source>
</evidence>
<dbReference type="PROSITE" id="PS51071">
    <property type="entry name" value="HTH_RPIR"/>
    <property type="match status" value="1"/>
</dbReference>
<evidence type="ECO:0000256" key="2">
    <source>
        <dbReference type="ARBA" id="ARBA00023125"/>
    </source>
</evidence>
<keyword evidence="1" id="KW-0805">Transcription regulation</keyword>
<dbReference type="Gene3D" id="1.10.10.10">
    <property type="entry name" value="Winged helix-like DNA-binding domain superfamily/Winged helix DNA-binding domain"/>
    <property type="match status" value="1"/>
</dbReference>
<name>A0A419V7S5_9BACL</name>
<dbReference type="PANTHER" id="PTHR30514">
    <property type="entry name" value="GLUCOKINASE"/>
    <property type="match status" value="1"/>
</dbReference>
<dbReference type="SUPFAM" id="SSF53697">
    <property type="entry name" value="SIS domain"/>
    <property type="match status" value="1"/>
</dbReference>
<sequence>MASASVPHVFHLIHSSYKQMSVKEKMIADYVLKNPEKIIHSTINQLSDNLQIADATVFRFCTHLGFKGYQAMKISLASELVTPIEDIHEDIKENDSETTIMNKVFQSNMTALAHTRDIQKEETLQEALNILLEAGQVHFYGSGGSGVTAQDGQHKFMRTGLSSLAYTDNHLQLMAASQLKPKDAAFFISHTGANKDLLEVLEVAKNRGARTIAITNYAKSPLTKQADISLYTVAEETEYRSEALASRIAELSLLDTLYVNYCVKRKQQTQEALSLIRDAISRKRL</sequence>
<dbReference type="InterPro" id="IPR036388">
    <property type="entry name" value="WH-like_DNA-bd_sf"/>
</dbReference>
<dbReference type="AlphaFoldDB" id="A0A419V7S5"/>
<dbReference type="InterPro" id="IPR009057">
    <property type="entry name" value="Homeodomain-like_sf"/>
</dbReference>
<evidence type="ECO:0000313" key="7">
    <source>
        <dbReference type="Proteomes" id="UP000285120"/>
    </source>
</evidence>
<dbReference type="InterPro" id="IPR046348">
    <property type="entry name" value="SIS_dom_sf"/>
</dbReference>
<dbReference type="CDD" id="cd05013">
    <property type="entry name" value="SIS_RpiR"/>
    <property type="match status" value="1"/>
</dbReference>
<reference evidence="6 7" key="1">
    <citation type="submission" date="2018-09" db="EMBL/GenBank/DDBJ databases">
        <title>Genomic Encyclopedia of Archaeal and Bacterial Type Strains, Phase II (KMG-II): from individual species to whole genera.</title>
        <authorList>
            <person name="Goeker M."/>
        </authorList>
    </citation>
    <scope>NUCLEOTIDE SEQUENCE [LARGE SCALE GENOMIC DNA]</scope>
    <source>
        <strain evidence="6 7">DSM 17008</strain>
    </source>
</reference>
<evidence type="ECO:0000313" key="6">
    <source>
        <dbReference type="EMBL" id="RKD76112.1"/>
    </source>
</evidence>
<dbReference type="SUPFAM" id="SSF46689">
    <property type="entry name" value="Homeodomain-like"/>
    <property type="match status" value="1"/>
</dbReference>
<keyword evidence="2" id="KW-0238">DNA-binding</keyword>
<feature type="domain" description="HTH rpiR-type" evidence="4">
    <location>
        <begin position="7"/>
        <end position="83"/>
    </location>
</feature>
<dbReference type="GO" id="GO:0097367">
    <property type="term" value="F:carbohydrate derivative binding"/>
    <property type="evidence" value="ECO:0007669"/>
    <property type="project" value="InterPro"/>
</dbReference>
<dbReference type="Proteomes" id="UP000285120">
    <property type="component" value="Unassembled WGS sequence"/>
</dbReference>
<keyword evidence="3" id="KW-0804">Transcription</keyword>
<keyword evidence="7" id="KW-1185">Reference proteome</keyword>